<evidence type="ECO:0000256" key="1">
    <source>
        <dbReference type="SAM" id="MobiDB-lite"/>
    </source>
</evidence>
<sequence>MGDEMTSWWYPFETQGGAMMEGRVVLPLPPEVQWHEATPVVLPGAERRAAETRLLEDQLSNVEKREREAKKKGKGKSRAEEGQGPGAGLSGLPGAGLLPGARAVAVGGFGAGSGFGEPAKEVAEDKAVMGPDEAELARLEAEKAAAKQALRAVQRKNDPELVAYARELRDRWQEHTAPGSELGRMIESKGRGRYAVGRLLEGGVSGGDSANNGERVVRVVEAEGTQEVKRLPKAA</sequence>
<dbReference type="EMBL" id="JACHGY010000001">
    <property type="protein sequence ID" value="MBB6429737.1"/>
    <property type="molecule type" value="Genomic_DNA"/>
</dbReference>
<feature type="compositionally biased region" description="Basic and acidic residues" evidence="1">
    <location>
        <begin position="52"/>
        <end position="69"/>
    </location>
</feature>
<evidence type="ECO:0000313" key="2">
    <source>
        <dbReference type="EMBL" id="MBB6429737.1"/>
    </source>
</evidence>
<dbReference type="AlphaFoldDB" id="A0A7X0LKB0"/>
<keyword evidence="3" id="KW-1185">Reference proteome</keyword>
<protein>
    <submittedName>
        <fullName evidence="2">Uncharacterized protein</fullName>
    </submittedName>
</protein>
<comment type="caution">
    <text evidence="2">The sequence shown here is derived from an EMBL/GenBank/DDBJ whole genome shotgun (WGS) entry which is preliminary data.</text>
</comment>
<feature type="compositionally biased region" description="Gly residues" evidence="1">
    <location>
        <begin position="83"/>
        <end position="94"/>
    </location>
</feature>
<dbReference type="Proteomes" id="UP000541810">
    <property type="component" value="Unassembled WGS sequence"/>
</dbReference>
<proteinExistence type="predicted"/>
<evidence type="ECO:0000313" key="3">
    <source>
        <dbReference type="Proteomes" id="UP000541810"/>
    </source>
</evidence>
<accession>A0A7X0LKB0</accession>
<reference evidence="2 3" key="1">
    <citation type="submission" date="2020-08" db="EMBL/GenBank/DDBJ databases">
        <title>Genomic Encyclopedia of Type Strains, Phase IV (KMG-IV): sequencing the most valuable type-strain genomes for metagenomic binning, comparative biology and taxonomic classification.</title>
        <authorList>
            <person name="Goeker M."/>
        </authorList>
    </citation>
    <scope>NUCLEOTIDE SEQUENCE [LARGE SCALE GENOMIC DNA]</scope>
    <source>
        <strain evidence="2 3">DSM 103725</strain>
    </source>
</reference>
<name>A0A7X0LKB0_9BACT</name>
<feature type="region of interest" description="Disordered" evidence="1">
    <location>
        <begin position="52"/>
        <end position="94"/>
    </location>
</feature>
<gene>
    <name evidence="2" type="ORF">HNQ40_001543</name>
</gene>
<organism evidence="2 3">
    <name type="scientific">Algisphaera agarilytica</name>
    <dbReference type="NCBI Taxonomy" id="1385975"/>
    <lineage>
        <taxon>Bacteria</taxon>
        <taxon>Pseudomonadati</taxon>
        <taxon>Planctomycetota</taxon>
        <taxon>Phycisphaerae</taxon>
        <taxon>Phycisphaerales</taxon>
        <taxon>Phycisphaeraceae</taxon>
        <taxon>Algisphaera</taxon>
    </lineage>
</organism>